<comment type="caution">
    <text evidence="2">The sequence shown here is derived from an EMBL/GenBank/DDBJ whole genome shotgun (WGS) entry which is preliminary data.</text>
</comment>
<evidence type="ECO:0000313" key="2">
    <source>
        <dbReference type="EMBL" id="PAB59493.1"/>
    </source>
</evidence>
<dbReference type="Proteomes" id="UP000216024">
    <property type="component" value="Unassembled WGS sequence"/>
</dbReference>
<dbReference type="InterPro" id="IPR046342">
    <property type="entry name" value="CBS_dom_sf"/>
</dbReference>
<dbReference type="AlphaFoldDB" id="A0A267ML14"/>
<feature type="domain" description="CBS" evidence="1">
    <location>
        <begin position="98"/>
        <end position="143"/>
    </location>
</feature>
<dbReference type="Pfam" id="PF00571">
    <property type="entry name" value="CBS"/>
    <property type="match status" value="1"/>
</dbReference>
<keyword evidence="3" id="KW-1185">Reference proteome</keyword>
<dbReference type="Gene3D" id="3.10.580.10">
    <property type="entry name" value="CBS-domain"/>
    <property type="match status" value="1"/>
</dbReference>
<gene>
    <name evidence="2" type="ORF">CCE28_09765</name>
</gene>
<dbReference type="OrthoDB" id="49104at2"/>
<dbReference type="InterPro" id="IPR000644">
    <property type="entry name" value="CBS_dom"/>
</dbReference>
<dbReference type="SUPFAM" id="SSF54631">
    <property type="entry name" value="CBS-domain pair"/>
    <property type="match status" value="1"/>
</dbReference>
<organism evidence="2 3">
    <name type="scientific">Anaeromicrobium sediminis</name>
    <dbReference type="NCBI Taxonomy" id="1478221"/>
    <lineage>
        <taxon>Bacteria</taxon>
        <taxon>Bacillati</taxon>
        <taxon>Bacillota</taxon>
        <taxon>Clostridia</taxon>
        <taxon>Peptostreptococcales</taxon>
        <taxon>Thermotaleaceae</taxon>
        <taxon>Anaeromicrobium</taxon>
    </lineage>
</organism>
<dbReference type="EMBL" id="NIBG01000007">
    <property type="protein sequence ID" value="PAB59493.1"/>
    <property type="molecule type" value="Genomic_DNA"/>
</dbReference>
<sequence length="238" mass="27530">MNRVDEFIRIYNDLDREIKKKLKLDSHTSHTKALHILSKKSDIIARNLDVLTQYARLRNCIVHDTVSGAGEPIAVPLPEVVERYKSIFNRFKNPLTVYDICTHRSKMLVASPNSLVIDVMQAMENLLISRVPIIKNENVMGIFNGNVLIYYLASTKNGFISNNTVMDELIEFTNLDYNRKEQFDFVDKNLNVYDAEKYFKKRNKNNHKLVALFITSDGTKQGKLLGLLTEWDLFNKID</sequence>
<reference evidence="2 3" key="1">
    <citation type="submission" date="2017-06" db="EMBL/GenBank/DDBJ databases">
        <title>Draft genome sequence of anaerobic fermentative bacterium Anaeromicrobium sediminis DY2726D isolated from West Pacific Ocean sediments.</title>
        <authorList>
            <person name="Zeng X."/>
        </authorList>
    </citation>
    <scope>NUCLEOTIDE SEQUENCE [LARGE SCALE GENOMIC DNA]</scope>
    <source>
        <strain evidence="2 3">DY2726D</strain>
    </source>
</reference>
<name>A0A267ML14_9FIRM</name>
<dbReference type="RefSeq" id="WP_095133417.1">
    <property type="nucleotide sequence ID" value="NZ_NIBG01000007.1"/>
</dbReference>
<proteinExistence type="predicted"/>
<evidence type="ECO:0000313" key="3">
    <source>
        <dbReference type="Proteomes" id="UP000216024"/>
    </source>
</evidence>
<accession>A0A267ML14</accession>
<evidence type="ECO:0000259" key="1">
    <source>
        <dbReference type="Pfam" id="PF00571"/>
    </source>
</evidence>
<protein>
    <recommendedName>
        <fullName evidence="1">CBS domain-containing protein</fullName>
    </recommendedName>
</protein>